<feature type="compositionally biased region" description="Low complexity" evidence="2">
    <location>
        <begin position="385"/>
        <end position="396"/>
    </location>
</feature>
<reference evidence="3 4" key="1">
    <citation type="submission" date="2015-08" db="EMBL/GenBank/DDBJ databases">
        <title>Emmonsia species relationships and genome sequence.</title>
        <authorList>
            <person name="Cuomo C.A."/>
            <person name="Schwartz I.S."/>
            <person name="Kenyon C."/>
            <person name="De Hoog G.S."/>
            <person name="Govender N.P."/>
            <person name="Botha A."/>
            <person name="Moreno L."/>
            <person name="De Vries M."/>
            <person name="Munoz J.F."/>
            <person name="Stielow J.B."/>
        </authorList>
    </citation>
    <scope>NUCLEOTIDE SEQUENCE [LARGE SCALE GENOMIC DNA]</scope>
    <source>
        <strain evidence="3 4">EI222</strain>
    </source>
</reference>
<dbReference type="VEuPathDB" id="FungiDB:ACJ73_05708"/>
<dbReference type="OrthoDB" id="29853at2759"/>
<name>A0A1J9R5P0_9EURO</name>
<organism evidence="3 4">
    <name type="scientific">Blastomyces percursus</name>
    <dbReference type="NCBI Taxonomy" id="1658174"/>
    <lineage>
        <taxon>Eukaryota</taxon>
        <taxon>Fungi</taxon>
        <taxon>Dikarya</taxon>
        <taxon>Ascomycota</taxon>
        <taxon>Pezizomycotina</taxon>
        <taxon>Eurotiomycetes</taxon>
        <taxon>Eurotiomycetidae</taxon>
        <taxon>Onygenales</taxon>
        <taxon>Ajellomycetaceae</taxon>
        <taxon>Blastomyces</taxon>
    </lineage>
</organism>
<dbReference type="InterPro" id="IPR042277">
    <property type="entry name" value="IST1-like"/>
</dbReference>
<keyword evidence="4" id="KW-1185">Reference proteome</keyword>
<dbReference type="EMBL" id="LGTZ01000917">
    <property type="protein sequence ID" value="OJD22941.1"/>
    <property type="molecule type" value="Genomic_DNA"/>
</dbReference>
<feature type="region of interest" description="Disordered" evidence="2">
    <location>
        <begin position="280"/>
        <end position="406"/>
    </location>
</feature>
<evidence type="ECO:0008006" key="5">
    <source>
        <dbReference type="Google" id="ProtNLM"/>
    </source>
</evidence>
<feature type="compositionally biased region" description="Basic and acidic residues" evidence="2">
    <location>
        <begin position="292"/>
        <end position="306"/>
    </location>
</feature>
<feature type="region of interest" description="Disordered" evidence="2">
    <location>
        <begin position="92"/>
        <end position="152"/>
    </location>
</feature>
<sequence>MPVPKQTTELIFSLRALIYRIRQLKKERHGYSKAKHRELAKLLKEGRDDLARIKTEDVIGNDNVIAALEILELYCEQLHVRANIVDHIALGQKRAGPKKKQQQGADVKGATHAKASTGGGGWGIWKALGFRPSQPPQPPPSTTQRPGELEQPVGRGETFTAQNETATMTEGQTKDEEQQMQNFSSTPPTEKDVYLDPDLDKAAAVIFYCYMRLPRDIPGLLELRTKLIQRWGSDFANKAQEADPSIPLPDELIDRLRIQNPPESLVENYLKEIAKAHGISWHQEDDEEADGGAEREGKGETVKGEDERQDDPPTYENDVSQTKNVDGSRASGLDGSKKYSTPQDAHVIGPAQSGLQEKPSSGSTVLPNHKSNESATNGTTSAKFQAQTQPHAAPAAVESNKRGIPDIDELARRFAALKK</sequence>
<gene>
    <name evidence="3" type="ORF">ACJ73_05708</name>
</gene>
<accession>A0A1J9R5P0</accession>
<feature type="region of interest" description="Disordered" evidence="2">
    <location>
        <begin position="167"/>
        <end position="194"/>
    </location>
</feature>
<dbReference type="AlphaFoldDB" id="A0A1J9R5P0"/>
<dbReference type="InterPro" id="IPR005061">
    <property type="entry name" value="Ist1"/>
</dbReference>
<dbReference type="STRING" id="1658174.A0A1J9R5P0"/>
<evidence type="ECO:0000313" key="3">
    <source>
        <dbReference type="EMBL" id="OJD22941.1"/>
    </source>
</evidence>
<evidence type="ECO:0000256" key="1">
    <source>
        <dbReference type="ARBA" id="ARBA00005536"/>
    </source>
</evidence>
<comment type="similarity">
    <text evidence="1">Belongs to the IST1 family.</text>
</comment>
<feature type="compositionally biased region" description="Polar residues" evidence="2">
    <location>
        <begin position="353"/>
        <end position="366"/>
    </location>
</feature>
<feature type="compositionally biased region" description="Polar residues" evidence="2">
    <location>
        <begin position="373"/>
        <end position="384"/>
    </location>
</feature>
<evidence type="ECO:0000313" key="4">
    <source>
        <dbReference type="Proteomes" id="UP000242791"/>
    </source>
</evidence>
<dbReference type="Gene3D" id="1.20.1260.60">
    <property type="entry name" value="Vacuolar protein sorting-associated protein Ist1"/>
    <property type="match status" value="1"/>
</dbReference>
<comment type="caution">
    <text evidence="3">The sequence shown here is derived from an EMBL/GenBank/DDBJ whole genome shotgun (WGS) entry which is preliminary data.</text>
</comment>
<dbReference type="GO" id="GO:0015031">
    <property type="term" value="P:protein transport"/>
    <property type="evidence" value="ECO:0007669"/>
    <property type="project" value="InterPro"/>
</dbReference>
<proteinExistence type="inferred from homology"/>
<dbReference type="Proteomes" id="UP000242791">
    <property type="component" value="Unassembled WGS sequence"/>
</dbReference>
<feature type="compositionally biased region" description="Polar residues" evidence="2">
    <location>
        <begin position="179"/>
        <end position="188"/>
    </location>
</feature>
<protein>
    <recommendedName>
        <fullName evidence="5">DUF292 domain-containing protein</fullName>
    </recommendedName>
</protein>
<dbReference type="PANTHER" id="PTHR12161">
    <property type="entry name" value="IST1 FAMILY MEMBER"/>
    <property type="match status" value="1"/>
</dbReference>
<dbReference type="PANTHER" id="PTHR12161:SF5">
    <property type="entry name" value="IST1 HOMOLOG"/>
    <property type="match status" value="1"/>
</dbReference>
<dbReference type="Pfam" id="PF03398">
    <property type="entry name" value="Ist1"/>
    <property type="match status" value="2"/>
</dbReference>
<evidence type="ECO:0000256" key="2">
    <source>
        <dbReference type="SAM" id="MobiDB-lite"/>
    </source>
</evidence>